<dbReference type="Proteomes" id="UP001162891">
    <property type="component" value="Chromosome"/>
</dbReference>
<name>A0ABM7WP30_9BACT</name>
<dbReference type="CDD" id="cd03139">
    <property type="entry name" value="GATase1_PfpI_2"/>
    <property type="match status" value="1"/>
</dbReference>
<dbReference type="InterPro" id="IPR002818">
    <property type="entry name" value="DJ-1/PfpI"/>
</dbReference>
<keyword evidence="3" id="KW-1185">Reference proteome</keyword>
<dbReference type="PANTHER" id="PTHR43130:SF14">
    <property type="entry name" value="DJ-1_PFPI DOMAIN-CONTAINING PROTEIN"/>
    <property type="match status" value="1"/>
</dbReference>
<organism evidence="2 3">
    <name type="scientific">Anaeromyxobacter oryzae</name>
    <dbReference type="NCBI Taxonomy" id="2918170"/>
    <lineage>
        <taxon>Bacteria</taxon>
        <taxon>Pseudomonadati</taxon>
        <taxon>Myxococcota</taxon>
        <taxon>Myxococcia</taxon>
        <taxon>Myxococcales</taxon>
        <taxon>Cystobacterineae</taxon>
        <taxon>Anaeromyxobacteraceae</taxon>
        <taxon>Anaeromyxobacter</taxon>
    </lineage>
</organism>
<dbReference type="RefSeq" id="WP_248357614.1">
    <property type="nucleotide sequence ID" value="NZ_AP025591.1"/>
</dbReference>
<gene>
    <name evidence="2" type="ORF">AMOR_02180</name>
</gene>
<evidence type="ECO:0000313" key="2">
    <source>
        <dbReference type="EMBL" id="BDG01222.1"/>
    </source>
</evidence>
<dbReference type="InterPro" id="IPR052158">
    <property type="entry name" value="INH-QAR"/>
</dbReference>
<reference evidence="3" key="1">
    <citation type="journal article" date="2022" name="Int. J. Syst. Evol. Microbiol.">
        <title>Anaeromyxobacter oryzae sp. nov., Anaeromyxobacter diazotrophicus sp. nov. and Anaeromyxobacter paludicola sp. nov., isolated from paddy soils.</title>
        <authorList>
            <person name="Itoh H."/>
            <person name="Xu Z."/>
            <person name="Mise K."/>
            <person name="Masuda Y."/>
            <person name="Ushijima N."/>
            <person name="Hayakawa C."/>
            <person name="Shiratori Y."/>
            <person name="Senoo K."/>
        </authorList>
    </citation>
    <scope>NUCLEOTIDE SEQUENCE [LARGE SCALE GENOMIC DNA]</scope>
    <source>
        <strain evidence="3">Red232</strain>
    </source>
</reference>
<dbReference type="PANTHER" id="PTHR43130">
    <property type="entry name" value="ARAC-FAMILY TRANSCRIPTIONAL REGULATOR"/>
    <property type="match status" value="1"/>
</dbReference>
<evidence type="ECO:0000313" key="3">
    <source>
        <dbReference type="Proteomes" id="UP001162891"/>
    </source>
</evidence>
<keyword evidence="2" id="KW-0315">Glutamine amidotransferase</keyword>
<dbReference type="SUPFAM" id="SSF52317">
    <property type="entry name" value="Class I glutamine amidotransferase-like"/>
    <property type="match status" value="1"/>
</dbReference>
<proteinExistence type="predicted"/>
<dbReference type="InterPro" id="IPR029062">
    <property type="entry name" value="Class_I_gatase-like"/>
</dbReference>
<dbReference type="Gene3D" id="3.40.50.880">
    <property type="match status" value="1"/>
</dbReference>
<accession>A0ABM7WP30</accession>
<sequence length="219" mass="24045">MAPTRPGFRLGIYVFKDAEIVDFAAPYGVFSVARRFDADLDAFLIADAMRPVQAQAGFTVLPNYAFSDEPAMDAFLVPGGYGTRQETYNRRLHAFIRALPETTLLTAVCTGSWVYAKMGLLDGLPATSRKEPDRVEATPPGMVPLDRLSKIAPACRPSRARVVDAGRIITAGGITSGMEMGFHLLRRAGYDEAFLAEVARVMEYQAAYGVYRDDRVVHT</sequence>
<protein>
    <submittedName>
        <fullName evidence="2">Glutamine amidotransferase</fullName>
    </submittedName>
</protein>
<evidence type="ECO:0000259" key="1">
    <source>
        <dbReference type="Pfam" id="PF01965"/>
    </source>
</evidence>
<dbReference type="EMBL" id="AP025591">
    <property type="protein sequence ID" value="BDG01222.1"/>
    <property type="molecule type" value="Genomic_DNA"/>
</dbReference>
<feature type="domain" description="DJ-1/PfpI" evidence="1">
    <location>
        <begin position="12"/>
        <end position="186"/>
    </location>
</feature>
<dbReference type="Pfam" id="PF01965">
    <property type="entry name" value="DJ-1_PfpI"/>
    <property type="match status" value="1"/>
</dbReference>